<dbReference type="Pfam" id="PF13360">
    <property type="entry name" value="PQQ_2"/>
    <property type="match status" value="1"/>
</dbReference>
<comment type="caution">
    <text evidence="3">The sequence shown here is derived from an EMBL/GenBank/DDBJ whole genome shotgun (WGS) entry which is preliminary data.</text>
</comment>
<gene>
    <name evidence="3" type="ORF">LCGC14_1877160</name>
</gene>
<evidence type="ECO:0000313" key="3">
    <source>
        <dbReference type="EMBL" id="KKL93189.1"/>
    </source>
</evidence>
<accession>A0A0F9G393</accession>
<dbReference type="SUPFAM" id="SSF50998">
    <property type="entry name" value="Quinoprotein alcohol dehydrogenase-like"/>
    <property type="match status" value="1"/>
</dbReference>
<dbReference type="AlphaFoldDB" id="A0A0F9G393"/>
<proteinExistence type="predicted"/>
<feature type="non-terminal residue" evidence="3">
    <location>
        <position position="1"/>
    </location>
</feature>
<feature type="domain" description="Pyrrolo-quinoline quinone repeat" evidence="2">
    <location>
        <begin position="7"/>
        <end position="88"/>
    </location>
</feature>
<dbReference type="InterPro" id="IPR002372">
    <property type="entry name" value="PQQ_rpt_dom"/>
</dbReference>
<name>A0A0F9G393_9ZZZZ</name>
<dbReference type="InterPro" id="IPR015943">
    <property type="entry name" value="WD40/YVTN_repeat-like_dom_sf"/>
</dbReference>
<evidence type="ECO:0000259" key="2">
    <source>
        <dbReference type="Pfam" id="PF13360"/>
    </source>
</evidence>
<dbReference type="EMBL" id="LAZR01019257">
    <property type="protein sequence ID" value="KKL93189.1"/>
    <property type="molecule type" value="Genomic_DNA"/>
</dbReference>
<dbReference type="InterPro" id="IPR011047">
    <property type="entry name" value="Quinoprotein_ADH-like_sf"/>
</dbReference>
<dbReference type="PANTHER" id="PTHR34512:SF30">
    <property type="entry name" value="OUTER MEMBRANE PROTEIN ASSEMBLY FACTOR BAMB"/>
    <property type="match status" value="1"/>
</dbReference>
<dbReference type="Gene3D" id="2.130.10.10">
    <property type="entry name" value="YVTN repeat-like/Quinoprotein amine dehydrogenase"/>
    <property type="match status" value="1"/>
</dbReference>
<organism evidence="3">
    <name type="scientific">marine sediment metagenome</name>
    <dbReference type="NCBI Taxonomy" id="412755"/>
    <lineage>
        <taxon>unclassified sequences</taxon>
        <taxon>metagenomes</taxon>
        <taxon>ecological metagenomes</taxon>
    </lineage>
</organism>
<protein>
    <recommendedName>
        <fullName evidence="2">Pyrrolo-quinoline quinone repeat domain-containing protein</fullName>
    </recommendedName>
</protein>
<sequence>RRGFFGLDVRTGKLRWRKNANDTLVRNMNSARFGAGELIVLGHPSGAGTLTSLDPATGKTTWTHQLSRTQSPWRSAPQIRGGMVLVVHGRTDWAASLYDLASKKLLGTIPLGRGKGQAHVTGDGLVVVSDGKSIRLIEPMLGVDQPIWTVRLVESLQPTILGATDTHVIVSPSNSSPLVELRSLAHHGGITRSFHTRAMSGRPAIPARARIVGDRLYVVAAQLPASGRGQLFNGRLAYLRGPSLHAFDLTTGKELWATRLTVAGAATHAELHGHDHQCPHGANCAEGNGLAGGHGRRPRRLCPSPLAFQPGDNRRPRGS</sequence>
<dbReference type="PANTHER" id="PTHR34512">
    <property type="entry name" value="CELL SURFACE PROTEIN"/>
    <property type="match status" value="1"/>
</dbReference>
<evidence type="ECO:0000256" key="1">
    <source>
        <dbReference type="SAM" id="MobiDB-lite"/>
    </source>
</evidence>
<feature type="region of interest" description="Disordered" evidence="1">
    <location>
        <begin position="289"/>
        <end position="319"/>
    </location>
</feature>
<reference evidence="3" key="1">
    <citation type="journal article" date="2015" name="Nature">
        <title>Complex archaea that bridge the gap between prokaryotes and eukaryotes.</title>
        <authorList>
            <person name="Spang A."/>
            <person name="Saw J.H."/>
            <person name="Jorgensen S.L."/>
            <person name="Zaremba-Niedzwiedzka K."/>
            <person name="Martijn J."/>
            <person name="Lind A.E."/>
            <person name="van Eijk R."/>
            <person name="Schleper C."/>
            <person name="Guy L."/>
            <person name="Ettema T.J."/>
        </authorList>
    </citation>
    <scope>NUCLEOTIDE SEQUENCE</scope>
</reference>